<dbReference type="InterPro" id="IPR036527">
    <property type="entry name" value="SCP2_sterol-bd_dom_sf"/>
</dbReference>
<proteinExistence type="predicted"/>
<accession>A0A081LG18</accession>
<evidence type="ECO:0000313" key="2">
    <source>
        <dbReference type="EMBL" id="KEP28194.1"/>
    </source>
</evidence>
<dbReference type="Proteomes" id="UP000028091">
    <property type="component" value="Unassembled WGS sequence"/>
</dbReference>
<dbReference type="eggNOG" id="ENOG50330P4">
    <property type="taxonomic scope" value="Bacteria"/>
</dbReference>
<dbReference type="SUPFAM" id="SSF55718">
    <property type="entry name" value="SCP-like"/>
    <property type="match status" value="1"/>
</dbReference>
<organism evidence="2 3">
    <name type="scientific">Bacillus zhangzhouensis</name>
    <dbReference type="NCBI Taxonomy" id="1178540"/>
    <lineage>
        <taxon>Bacteria</taxon>
        <taxon>Bacillati</taxon>
        <taxon>Bacillota</taxon>
        <taxon>Bacilli</taxon>
        <taxon>Bacillales</taxon>
        <taxon>Bacillaceae</taxon>
        <taxon>Bacillus</taxon>
    </lineage>
</organism>
<reference evidence="2 3" key="1">
    <citation type="submission" date="2012-09" db="EMBL/GenBank/DDBJ databases">
        <title>Genome Sequence of Bacillus sp. DW5-4.</title>
        <authorList>
            <person name="Lai Q."/>
            <person name="Liu Y."/>
            <person name="Shao Z."/>
        </authorList>
    </citation>
    <scope>NUCLEOTIDE SEQUENCE [LARGE SCALE GENOMIC DNA]</scope>
    <source>
        <strain evidence="2 3">DW5-4</strain>
    </source>
</reference>
<dbReference type="Pfam" id="PF02036">
    <property type="entry name" value="SCP2"/>
    <property type="match status" value="1"/>
</dbReference>
<protein>
    <recommendedName>
        <fullName evidence="1">SCP2 domain-containing protein</fullName>
    </recommendedName>
</protein>
<dbReference type="Gene3D" id="3.30.1050.10">
    <property type="entry name" value="SCP2 sterol-binding domain"/>
    <property type="match status" value="1"/>
</dbReference>
<sequence length="113" mass="12705">MEKVKAHGNAGQRLLLKPLLSSSSLKITFEAETDSCTLIVDERGEVKKLPAIELSDLIFYGERKEILQLLDGDMSLQQLIGRGQVKVKGSFRALLRLEAVLWLTNGFFRKMIT</sequence>
<dbReference type="RefSeq" id="WP_034316958.1">
    <property type="nucleotide sequence ID" value="NZ_JAVIKA010000004.1"/>
</dbReference>
<comment type="caution">
    <text evidence="2">The sequence shown here is derived from an EMBL/GenBank/DDBJ whole genome shotgun (WGS) entry which is preliminary data.</text>
</comment>
<dbReference type="AlphaFoldDB" id="A0A081LG18"/>
<feature type="domain" description="SCP2" evidence="1">
    <location>
        <begin position="25"/>
        <end position="101"/>
    </location>
</feature>
<evidence type="ECO:0000259" key="1">
    <source>
        <dbReference type="Pfam" id="PF02036"/>
    </source>
</evidence>
<dbReference type="EMBL" id="JOTP01000001">
    <property type="protein sequence ID" value="KEP28194.1"/>
    <property type="molecule type" value="Genomic_DNA"/>
</dbReference>
<dbReference type="InterPro" id="IPR003033">
    <property type="entry name" value="SCP2_sterol-bd_dom"/>
</dbReference>
<gene>
    <name evidence="2" type="ORF">BA70_00975</name>
</gene>
<evidence type="ECO:0000313" key="3">
    <source>
        <dbReference type="Proteomes" id="UP000028091"/>
    </source>
</evidence>
<name>A0A081LG18_9BACI</name>
<keyword evidence="3" id="KW-1185">Reference proteome</keyword>
<dbReference type="OrthoDB" id="2879326at2"/>